<accession>A0ABN8LJ10</accession>
<gene>
    <name evidence="1" type="ORF">PEVE_00017474</name>
</gene>
<evidence type="ECO:0000313" key="2">
    <source>
        <dbReference type="Proteomes" id="UP001159427"/>
    </source>
</evidence>
<sequence>RIQKLQNRAARIITFQGYDVRSAQIRKQLNWEELASRRQRHLSLLMCDTVNGNVPSYLSDLFSNNNPYKSMLRNSEHNVVLDHVPKTEYYKGSFSYRGGMLWNSLPNDIKASES</sequence>
<dbReference type="EMBL" id="CALNXI010000024">
    <property type="protein sequence ID" value="CAH3015473.1"/>
    <property type="molecule type" value="Genomic_DNA"/>
</dbReference>
<evidence type="ECO:0000313" key="1">
    <source>
        <dbReference type="EMBL" id="CAH3015473.1"/>
    </source>
</evidence>
<feature type="non-terminal residue" evidence="1">
    <location>
        <position position="114"/>
    </location>
</feature>
<name>A0ABN8LJ10_9CNID</name>
<feature type="non-terminal residue" evidence="1">
    <location>
        <position position="1"/>
    </location>
</feature>
<reference evidence="1 2" key="1">
    <citation type="submission" date="2022-05" db="EMBL/GenBank/DDBJ databases">
        <authorList>
            <consortium name="Genoscope - CEA"/>
            <person name="William W."/>
        </authorList>
    </citation>
    <scope>NUCLEOTIDE SEQUENCE [LARGE SCALE GENOMIC DNA]</scope>
</reference>
<protein>
    <submittedName>
        <fullName evidence="1">Uncharacterized protein</fullName>
    </submittedName>
</protein>
<organism evidence="1 2">
    <name type="scientific">Porites evermanni</name>
    <dbReference type="NCBI Taxonomy" id="104178"/>
    <lineage>
        <taxon>Eukaryota</taxon>
        <taxon>Metazoa</taxon>
        <taxon>Cnidaria</taxon>
        <taxon>Anthozoa</taxon>
        <taxon>Hexacorallia</taxon>
        <taxon>Scleractinia</taxon>
        <taxon>Fungiina</taxon>
        <taxon>Poritidae</taxon>
        <taxon>Porites</taxon>
    </lineage>
</organism>
<keyword evidence="2" id="KW-1185">Reference proteome</keyword>
<proteinExistence type="predicted"/>
<dbReference type="Proteomes" id="UP001159427">
    <property type="component" value="Unassembled WGS sequence"/>
</dbReference>
<comment type="caution">
    <text evidence="1">The sequence shown here is derived from an EMBL/GenBank/DDBJ whole genome shotgun (WGS) entry which is preliminary data.</text>
</comment>